<proteinExistence type="predicted"/>
<dbReference type="Proteomes" id="UP000887540">
    <property type="component" value="Unplaced"/>
</dbReference>
<sequence>MSTPSPSNLIDPKIEYVEQEQEDVKDPSALLQAAFPPPEISVKDFLNINIQKNRGNSSSEKTLPQQQSGNYTDATEAYIIGEQQLKLFEIVSDYCLQKPEGFPLIHYRPNEKHGYWFKTTLNARHWEDICNTMNSFLGTSYNCSTIRRAFINFKNRCLTNMATLPTTKWTQPRDFDFYRLFHYKLGFLKEEHPSAYDDHTRLDQEVSAYLQSNPIPVFDEARVRKRYPKKPRFSSDVEQGYDMKEDYVSPNAFGDNFLASILPSTSLCEIESYKSDALVSQISLLASASTPEEAVIIGVPISKEWSKICLLTEISYLTKKVCVKVNEFDDPTHEIVLPNTDSPLPAKKPAPVETFLRPSFRRSIKNRLKHDFEKIIREFNSNPRIKTLLLTDSLLQALDENAVENMLVARTEFPILPRWISLYLNLNPKIYQTTILCVLGFDWVTHMANPEFETLRNWIKTEFSDLIDYVEDKKNLKIVFVTVPELGDFKAHFQLFNLALKELVYDEISNSSQMKIDLLDWAELVSNADEEHAKTFDRRLNLLLDNFSSTSI</sequence>
<evidence type="ECO:0000313" key="1">
    <source>
        <dbReference type="Proteomes" id="UP000887540"/>
    </source>
</evidence>
<evidence type="ECO:0000313" key="2">
    <source>
        <dbReference type="WBParaSite" id="ACRNAN_scaffold339.g17341.t1"/>
    </source>
</evidence>
<accession>A0A914DRT2</accession>
<protein>
    <submittedName>
        <fullName evidence="2">Uncharacterized protein</fullName>
    </submittedName>
</protein>
<reference evidence="2" key="1">
    <citation type="submission" date="2022-11" db="UniProtKB">
        <authorList>
            <consortium name="WormBaseParasite"/>
        </authorList>
    </citation>
    <scope>IDENTIFICATION</scope>
</reference>
<keyword evidence="1" id="KW-1185">Reference proteome</keyword>
<name>A0A914DRT2_9BILA</name>
<organism evidence="1 2">
    <name type="scientific">Acrobeloides nanus</name>
    <dbReference type="NCBI Taxonomy" id="290746"/>
    <lineage>
        <taxon>Eukaryota</taxon>
        <taxon>Metazoa</taxon>
        <taxon>Ecdysozoa</taxon>
        <taxon>Nematoda</taxon>
        <taxon>Chromadorea</taxon>
        <taxon>Rhabditida</taxon>
        <taxon>Tylenchina</taxon>
        <taxon>Cephalobomorpha</taxon>
        <taxon>Cephaloboidea</taxon>
        <taxon>Cephalobidae</taxon>
        <taxon>Acrobeloides</taxon>
    </lineage>
</organism>
<dbReference type="AlphaFoldDB" id="A0A914DRT2"/>
<dbReference type="WBParaSite" id="ACRNAN_scaffold339.g17341.t1">
    <property type="protein sequence ID" value="ACRNAN_scaffold339.g17341.t1"/>
    <property type="gene ID" value="ACRNAN_scaffold339.g17341"/>
</dbReference>